<dbReference type="EMBL" id="GL988032">
    <property type="protein sequence ID" value="EGS23457.1"/>
    <property type="molecule type" value="Genomic_DNA"/>
</dbReference>
<evidence type="ECO:0000313" key="7">
    <source>
        <dbReference type="Proteomes" id="UP000008066"/>
    </source>
</evidence>
<dbReference type="FunFam" id="3.40.605.10:FF:000007">
    <property type="entry name" value="NAD/NADP-dependent betaine aldehyde dehydrogenase"/>
    <property type="match status" value="1"/>
</dbReference>
<keyword evidence="2" id="KW-0560">Oxidoreductase</keyword>
<dbReference type="InterPro" id="IPR015590">
    <property type="entry name" value="Aldehyde_DH_dom"/>
</dbReference>
<dbReference type="RefSeq" id="XP_006690699.1">
    <property type="nucleotide sequence ID" value="XM_006690636.1"/>
</dbReference>
<dbReference type="GeneID" id="18254188"/>
<proteinExistence type="inferred from homology"/>
<dbReference type="GO" id="GO:0004029">
    <property type="term" value="F:aldehyde dehydrogenase (NAD+) activity"/>
    <property type="evidence" value="ECO:0007669"/>
    <property type="project" value="UniProtKB-EC"/>
</dbReference>
<dbReference type="Pfam" id="PF00171">
    <property type="entry name" value="Aldedh"/>
    <property type="match status" value="1"/>
</dbReference>
<dbReference type="OrthoDB" id="310895at2759"/>
<dbReference type="HOGENOM" id="CLU_005391_0_0_1"/>
<dbReference type="InterPro" id="IPR016163">
    <property type="entry name" value="Ald_DH_C"/>
</dbReference>
<sequence>MELKFYNIVNDELRESSENHRGIDPRTEEELWPCPIASDKDFEDAVAAAQKAFKTWSKSTVAERQAALVKLGDVLKEHAEELASILMRESGKSKLMSDIDVQTSITHCIWYSQNPLEDNVQYEDDTTKIIATHEPLGVVGAICPWNFPLILSSVKIVSALITGNCVIVKPSPFTPYAVMKWVELSRGIFPPGVFQVLNGGADVGAKLCTHPGIAKITFTGTIATGKKVLAACAGTLKRVTLELAGNDACIVCPDADLDVAVPSVASGAFFNAGQVCVASKRIYVHESIYDEFLSRLVAEVEKSYTIQADGHAFSLFGPVSNKLQYGIVKRIIDDCKAKGYEIVTGGQTAQVTADGKGFWLPPTIVKNPPEECELVQEEQFGPVLPVLEWSDEDDVVARANLANAGLGASVYSRDLANAERIARRLEAGGIWINQSERPHHAAYFGGMKDSGFGGEMGKQGLLSYVYTKCLYFKK</sequence>
<dbReference type="PROSITE" id="PS00070">
    <property type="entry name" value="ALDEHYDE_DEHYDR_CYS"/>
    <property type="match status" value="1"/>
</dbReference>
<dbReference type="SUPFAM" id="SSF53720">
    <property type="entry name" value="ALDH-like"/>
    <property type="match status" value="1"/>
</dbReference>
<dbReference type="Gene3D" id="3.40.605.10">
    <property type="entry name" value="Aldehyde Dehydrogenase, Chain A, domain 1"/>
    <property type="match status" value="1"/>
</dbReference>
<dbReference type="EC" id="1.2.1.3" evidence="3"/>
<evidence type="ECO:0000256" key="1">
    <source>
        <dbReference type="ARBA" id="ARBA00009986"/>
    </source>
</evidence>
<dbReference type="InterPro" id="IPR016160">
    <property type="entry name" value="Ald_DH_CS_CYS"/>
</dbReference>
<dbReference type="AlphaFoldDB" id="G0RZ29"/>
<dbReference type="eggNOG" id="KOG2450">
    <property type="taxonomic scope" value="Eukaryota"/>
</dbReference>
<evidence type="ECO:0000313" key="6">
    <source>
        <dbReference type="EMBL" id="EGS23457.1"/>
    </source>
</evidence>
<evidence type="ECO:0000256" key="3">
    <source>
        <dbReference type="ARBA" id="ARBA00024226"/>
    </source>
</evidence>
<dbReference type="STRING" id="759272.G0RZ29"/>
<name>G0RZ29_CHATD</name>
<dbReference type="FunFam" id="3.40.309.10:FF:000009">
    <property type="entry name" value="Aldehyde dehydrogenase A"/>
    <property type="match status" value="1"/>
</dbReference>
<organism evidence="7">
    <name type="scientific">Chaetomium thermophilum (strain DSM 1495 / CBS 144.50 / IMI 039719)</name>
    <name type="common">Thermochaetoides thermophila</name>
    <dbReference type="NCBI Taxonomy" id="759272"/>
    <lineage>
        <taxon>Eukaryota</taxon>
        <taxon>Fungi</taxon>
        <taxon>Dikarya</taxon>
        <taxon>Ascomycota</taxon>
        <taxon>Pezizomycotina</taxon>
        <taxon>Sordariomycetes</taxon>
        <taxon>Sordariomycetidae</taxon>
        <taxon>Sordariales</taxon>
        <taxon>Chaetomiaceae</taxon>
        <taxon>Thermochaetoides</taxon>
    </lineage>
</organism>
<dbReference type="Proteomes" id="UP000008066">
    <property type="component" value="Unassembled WGS sequence"/>
</dbReference>
<comment type="catalytic activity">
    <reaction evidence="4">
        <text>an aldehyde + NAD(+) + H2O = a carboxylate + NADH + 2 H(+)</text>
        <dbReference type="Rhea" id="RHEA:16185"/>
        <dbReference type="ChEBI" id="CHEBI:15377"/>
        <dbReference type="ChEBI" id="CHEBI:15378"/>
        <dbReference type="ChEBI" id="CHEBI:17478"/>
        <dbReference type="ChEBI" id="CHEBI:29067"/>
        <dbReference type="ChEBI" id="CHEBI:57540"/>
        <dbReference type="ChEBI" id="CHEBI:57945"/>
        <dbReference type="EC" id="1.2.1.3"/>
    </reaction>
</comment>
<dbReference type="CDD" id="cd07106">
    <property type="entry name" value="ALDH_AldA-AAD23400"/>
    <property type="match status" value="1"/>
</dbReference>
<keyword evidence="7" id="KW-1185">Reference proteome</keyword>
<dbReference type="InterPro" id="IPR016161">
    <property type="entry name" value="Ald_DH/histidinol_DH"/>
</dbReference>
<comment type="similarity">
    <text evidence="1">Belongs to the aldehyde dehydrogenase family.</text>
</comment>
<protein>
    <recommendedName>
        <fullName evidence="3">aldehyde dehydrogenase (NAD(+))</fullName>
        <ecNumber evidence="3">1.2.1.3</ecNumber>
    </recommendedName>
</protein>
<evidence type="ECO:0000256" key="4">
    <source>
        <dbReference type="ARBA" id="ARBA00049194"/>
    </source>
</evidence>
<dbReference type="InterPro" id="IPR044086">
    <property type="entry name" value="LUC3-like"/>
</dbReference>
<feature type="domain" description="Aldehyde dehydrogenase" evidence="5">
    <location>
        <begin position="17"/>
        <end position="468"/>
    </location>
</feature>
<gene>
    <name evidence="6" type="ORF">CTHT_0001500</name>
</gene>
<dbReference type="InterPro" id="IPR016162">
    <property type="entry name" value="Ald_DH_N"/>
</dbReference>
<reference evidence="6 7" key="1">
    <citation type="journal article" date="2011" name="Cell">
        <title>Insight into structure and assembly of the nuclear pore complex by utilizing the genome of a eukaryotic thermophile.</title>
        <authorList>
            <person name="Amlacher S."/>
            <person name="Sarges P."/>
            <person name="Flemming D."/>
            <person name="van Noort V."/>
            <person name="Kunze R."/>
            <person name="Devos D.P."/>
            <person name="Arumugam M."/>
            <person name="Bork P."/>
            <person name="Hurt E."/>
        </authorList>
    </citation>
    <scope>NUCLEOTIDE SEQUENCE [LARGE SCALE GENOMIC DNA]</scope>
    <source>
        <strain evidence="7">DSM 1495 / CBS 144.50 / IMI 039719</strain>
    </source>
</reference>
<evidence type="ECO:0000259" key="5">
    <source>
        <dbReference type="Pfam" id="PF00171"/>
    </source>
</evidence>
<evidence type="ECO:0000256" key="2">
    <source>
        <dbReference type="ARBA" id="ARBA00023002"/>
    </source>
</evidence>
<dbReference type="PANTHER" id="PTHR11699">
    <property type="entry name" value="ALDEHYDE DEHYDROGENASE-RELATED"/>
    <property type="match status" value="1"/>
</dbReference>
<accession>G0RZ29</accession>
<dbReference type="OMA" id="LWTDEVF"/>
<dbReference type="Gene3D" id="3.40.309.10">
    <property type="entry name" value="Aldehyde Dehydrogenase, Chain A, domain 2"/>
    <property type="match status" value="1"/>
</dbReference>
<dbReference type="KEGG" id="cthr:CTHT_0001500"/>